<dbReference type="EMBL" id="FQZP01000003">
    <property type="protein sequence ID" value="SHI50909.1"/>
    <property type="molecule type" value="Genomic_DNA"/>
</dbReference>
<evidence type="ECO:0000259" key="5">
    <source>
        <dbReference type="PROSITE" id="PS50110"/>
    </source>
</evidence>
<feature type="compositionally biased region" description="Basic and acidic residues" evidence="4">
    <location>
        <begin position="194"/>
        <end position="212"/>
    </location>
</feature>
<dbReference type="SUPFAM" id="SSF52172">
    <property type="entry name" value="CheY-like"/>
    <property type="match status" value="1"/>
</dbReference>
<dbReference type="PIRSF" id="PIRSF036382">
    <property type="entry name" value="RR_antiterm"/>
    <property type="match status" value="1"/>
</dbReference>
<evidence type="ECO:0000313" key="7">
    <source>
        <dbReference type="EMBL" id="SHI50909.1"/>
    </source>
</evidence>
<feature type="domain" description="ANTAR" evidence="6">
    <location>
        <begin position="126"/>
        <end position="187"/>
    </location>
</feature>
<comment type="function">
    <text evidence="2">May play the central regulatory role in sporulation. It may be an element of the effector pathway responsible for the activation of sporulation genes in response to nutritional stress. Spo0A may act in concert with spo0H (a sigma factor) to control the expression of some genes that are critical to the sporulation process.</text>
</comment>
<sequence>MDTVCRIMLVFRQQETLERIKGILVENGHRVLFSCTSGMQALRLAGLHDIDIAVVGFNLSDMSGIHFATDLLAKRSCSVLMIVPAEQMAYARQSIQGEDIVCLPRPVSPQALLTSIELMMQYRDRLNRMRAETQKLKDDLKRRSLADKAKTLLMHAHHLSEFEAWRFMQKASMDTGTPLLEIAEKIVEKYGPVKQDKATPQDGPSPEKDHKK</sequence>
<evidence type="ECO:0000313" key="8">
    <source>
        <dbReference type="Proteomes" id="UP000324781"/>
    </source>
</evidence>
<proteinExistence type="predicted"/>
<feature type="region of interest" description="Disordered" evidence="4">
    <location>
        <begin position="190"/>
        <end position="212"/>
    </location>
</feature>
<dbReference type="InterPro" id="IPR036388">
    <property type="entry name" value="WH-like_DNA-bd_sf"/>
</dbReference>
<keyword evidence="8" id="KW-1185">Reference proteome</keyword>
<dbReference type="GO" id="GO:0003723">
    <property type="term" value="F:RNA binding"/>
    <property type="evidence" value="ECO:0007669"/>
    <property type="project" value="InterPro"/>
</dbReference>
<dbReference type="SMART" id="SM01012">
    <property type="entry name" value="ANTAR"/>
    <property type="match status" value="1"/>
</dbReference>
<gene>
    <name evidence="7" type="ORF">SAMN05444373_100387</name>
</gene>
<dbReference type="AlphaFoldDB" id="A0A1M6BQC3"/>
<evidence type="ECO:0000256" key="1">
    <source>
        <dbReference type="ARBA" id="ARBA00018672"/>
    </source>
</evidence>
<evidence type="ECO:0000256" key="4">
    <source>
        <dbReference type="SAM" id="MobiDB-lite"/>
    </source>
</evidence>
<evidence type="ECO:0000256" key="2">
    <source>
        <dbReference type="ARBA" id="ARBA00024867"/>
    </source>
</evidence>
<dbReference type="PROSITE" id="PS50921">
    <property type="entry name" value="ANTAR"/>
    <property type="match status" value="1"/>
</dbReference>
<dbReference type="GO" id="GO:0000160">
    <property type="term" value="P:phosphorelay signal transduction system"/>
    <property type="evidence" value="ECO:0007669"/>
    <property type="project" value="InterPro"/>
</dbReference>
<dbReference type="InterPro" id="IPR011006">
    <property type="entry name" value="CheY-like_superfamily"/>
</dbReference>
<dbReference type="InterPro" id="IPR005561">
    <property type="entry name" value="ANTAR"/>
</dbReference>
<dbReference type="PROSITE" id="PS50110">
    <property type="entry name" value="RESPONSE_REGULATORY"/>
    <property type="match status" value="1"/>
</dbReference>
<evidence type="ECO:0000256" key="3">
    <source>
        <dbReference type="PROSITE-ProRule" id="PRU00169"/>
    </source>
</evidence>
<organism evidence="7 8">
    <name type="scientific">Thermoclostridium caenicola</name>
    <dbReference type="NCBI Taxonomy" id="659425"/>
    <lineage>
        <taxon>Bacteria</taxon>
        <taxon>Bacillati</taxon>
        <taxon>Bacillota</taxon>
        <taxon>Clostridia</taxon>
        <taxon>Eubacteriales</taxon>
        <taxon>Oscillospiraceae</taxon>
        <taxon>Thermoclostridium</taxon>
    </lineage>
</organism>
<dbReference type="Pfam" id="PF00072">
    <property type="entry name" value="Response_reg"/>
    <property type="match status" value="1"/>
</dbReference>
<evidence type="ECO:0000259" key="6">
    <source>
        <dbReference type="PROSITE" id="PS50921"/>
    </source>
</evidence>
<comment type="caution">
    <text evidence="3">Lacks conserved residue(s) required for the propagation of feature annotation.</text>
</comment>
<protein>
    <recommendedName>
        <fullName evidence="1">Stage 0 sporulation protein A homolog</fullName>
    </recommendedName>
</protein>
<dbReference type="Proteomes" id="UP000324781">
    <property type="component" value="Unassembled WGS sequence"/>
</dbReference>
<reference evidence="7 8" key="1">
    <citation type="submission" date="2016-11" db="EMBL/GenBank/DDBJ databases">
        <authorList>
            <person name="Varghese N."/>
            <person name="Submissions S."/>
        </authorList>
    </citation>
    <scope>NUCLEOTIDE SEQUENCE [LARGE SCALE GENOMIC DNA]</scope>
    <source>
        <strain evidence="7 8">DSM 19027</strain>
    </source>
</reference>
<dbReference type="InterPro" id="IPR008327">
    <property type="entry name" value="Sig_transdc_resp-reg_antiterm"/>
</dbReference>
<name>A0A1M6BQC3_9FIRM</name>
<dbReference type="OrthoDB" id="9808843at2"/>
<feature type="domain" description="Response regulatory" evidence="5">
    <location>
        <begin position="6"/>
        <end position="120"/>
    </location>
</feature>
<dbReference type="Gene3D" id="1.10.10.10">
    <property type="entry name" value="Winged helix-like DNA-binding domain superfamily/Winged helix DNA-binding domain"/>
    <property type="match status" value="1"/>
</dbReference>
<dbReference type="InterPro" id="IPR001789">
    <property type="entry name" value="Sig_transdc_resp-reg_receiver"/>
</dbReference>
<dbReference type="Gene3D" id="3.40.50.2300">
    <property type="match status" value="1"/>
</dbReference>
<dbReference type="Pfam" id="PF03861">
    <property type="entry name" value="ANTAR"/>
    <property type="match status" value="1"/>
</dbReference>
<accession>A0A1M6BQC3</accession>